<evidence type="ECO:0000256" key="2">
    <source>
        <dbReference type="SAM" id="Phobius"/>
    </source>
</evidence>
<feature type="compositionally biased region" description="Gly residues" evidence="1">
    <location>
        <begin position="603"/>
        <end position="615"/>
    </location>
</feature>
<feature type="domain" description="Predicted membrane protein YciQ-like C-terminal" evidence="4">
    <location>
        <begin position="270"/>
        <end position="547"/>
    </location>
</feature>
<protein>
    <recommendedName>
        <fullName evidence="7">DUF2207 domain-containing protein</fullName>
    </recommendedName>
</protein>
<feature type="transmembrane region" description="Helical" evidence="2">
    <location>
        <begin position="381"/>
        <end position="398"/>
    </location>
</feature>
<evidence type="ECO:0000313" key="6">
    <source>
        <dbReference type="Proteomes" id="UP000196531"/>
    </source>
</evidence>
<keyword evidence="2" id="KW-0812">Transmembrane</keyword>
<keyword evidence="2" id="KW-1133">Transmembrane helix</keyword>
<keyword evidence="2" id="KW-0472">Membrane</keyword>
<accession>A0A1Y5FA22</accession>
<organism evidence="5 6">
    <name type="scientific">Halobacteriovorax marinus</name>
    <dbReference type="NCBI Taxonomy" id="97084"/>
    <lineage>
        <taxon>Bacteria</taxon>
        <taxon>Pseudomonadati</taxon>
        <taxon>Bdellovibrionota</taxon>
        <taxon>Bacteriovoracia</taxon>
        <taxon>Bacteriovoracales</taxon>
        <taxon>Halobacteriovoraceae</taxon>
        <taxon>Halobacteriovorax</taxon>
    </lineage>
</organism>
<evidence type="ECO:0000313" key="5">
    <source>
        <dbReference type="EMBL" id="OUR95390.1"/>
    </source>
</evidence>
<dbReference type="InterPro" id="IPR048389">
    <property type="entry name" value="YciQ-like_C"/>
</dbReference>
<dbReference type="InterPro" id="IPR018702">
    <property type="entry name" value="DUF2207"/>
</dbReference>
<evidence type="ECO:0000259" key="4">
    <source>
        <dbReference type="Pfam" id="PF20990"/>
    </source>
</evidence>
<feature type="transmembrane region" description="Helical" evidence="2">
    <location>
        <begin position="241"/>
        <end position="258"/>
    </location>
</feature>
<comment type="caution">
    <text evidence="5">The sequence shown here is derived from an EMBL/GenBank/DDBJ whole genome shotgun (WGS) entry which is preliminary data.</text>
</comment>
<name>A0A1Y5FA22_9BACT</name>
<dbReference type="AlphaFoldDB" id="A0A1Y5FA22"/>
<dbReference type="Proteomes" id="UP000196531">
    <property type="component" value="Unassembled WGS sequence"/>
</dbReference>
<evidence type="ECO:0008006" key="7">
    <source>
        <dbReference type="Google" id="ProtNLM"/>
    </source>
</evidence>
<feature type="domain" description="DUF2207" evidence="3">
    <location>
        <begin position="22"/>
        <end position="214"/>
    </location>
</feature>
<dbReference type="Pfam" id="PF09972">
    <property type="entry name" value="DUF2207"/>
    <property type="match status" value="1"/>
</dbReference>
<gene>
    <name evidence="5" type="ORF">A9Q84_16270</name>
</gene>
<feature type="compositionally biased region" description="Low complexity" evidence="1">
    <location>
        <begin position="589"/>
        <end position="602"/>
    </location>
</feature>
<evidence type="ECO:0000259" key="3">
    <source>
        <dbReference type="Pfam" id="PF09972"/>
    </source>
</evidence>
<evidence type="ECO:0000256" key="1">
    <source>
        <dbReference type="SAM" id="MobiDB-lite"/>
    </source>
</evidence>
<feature type="transmembrane region" description="Helical" evidence="2">
    <location>
        <begin position="465"/>
        <end position="485"/>
    </location>
</feature>
<feature type="transmembrane region" description="Helical" evidence="2">
    <location>
        <begin position="404"/>
        <end position="427"/>
    </location>
</feature>
<proteinExistence type="predicted"/>
<dbReference type="Pfam" id="PF20990">
    <property type="entry name" value="DUF2207_C"/>
    <property type="match status" value="1"/>
</dbReference>
<feature type="transmembrane region" description="Helical" evidence="2">
    <location>
        <begin position="439"/>
        <end position="459"/>
    </location>
</feature>
<sequence>MQILKIILLLIGVSFHIQAKESIKQFDSHIVINKDSTITVTENITVMVEGKNIKRGIFRDLPLKRMNKSGAISTIGLKVLSVLRDERKENYKLESISGGKRIKIGNKDRYLKKGIHHFEITYQTSRQLRLQENGKIELFWNITGDGWAFPIEKSSASFELATDFPEKLEFFTAYTGKTGTRGEDFSVKSESHIVTLDLTRSLAPREGWSVAVQFPKSEVLIPTGFKAFMLDMKLLNKTQELLWLLLTLFCSFGIWYIHGIDPKRKSIFPHFESPKEMSPAKLNYIYLGKYSNDALSSALINMAVKGAIEINQEGTLTVLPIENNEEALKLLTSEEKILYNELCKGGGTKFSRFNRTILMSAKKAFTKDLEQSSKKYHSKNLVYSFLAGGLAIFFFYMSNRHLGATAVFSIIGFIEYLILGIIVGLFLFRRSTDSKVKTFFTLLFVALFMIVHGYMFGVIARGGGIIDGLFFVLFTIPTGFFISVMPSPTKKGQRIIDKIDGFKMYLSYAETHRLDKLNPPEITPQVFEKFLPYAHALGEENGWAEYFQNKFVAIQNSNYNYSPYWHRGNYSSFDVSSIGSSIGSTINSAMSSSTGSSSSSSSSGGGGGGGGGGGW</sequence>
<feature type="region of interest" description="Disordered" evidence="1">
    <location>
        <begin position="589"/>
        <end position="615"/>
    </location>
</feature>
<dbReference type="EMBL" id="MAAO01000008">
    <property type="protein sequence ID" value="OUR95390.1"/>
    <property type="molecule type" value="Genomic_DNA"/>
</dbReference>
<reference evidence="6" key="1">
    <citation type="journal article" date="2017" name="Proc. Natl. Acad. Sci. U.S.A.">
        <title>Simulation of Deepwater Horizon oil plume reveals substrate specialization within a complex community of hydrocarbon-degraders.</title>
        <authorList>
            <person name="Hu P."/>
            <person name="Dubinsky E.A."/>
            <person name="Probst A.J."/>
            <person name="Wang J."/>
            <person name="Sieber C.M.K."/>
            <person name="Tom L.M."/>
            <person name="Gardinali P."/>
            <person name="Banfield J.F."/>
            <person name="Atlas R.M."/>
            <person name="Andersen G.L."/>
        </authorList>
    </citation>
    <scope>NUCLEOTIDE SEQUENCE [LARGE SCALE GENOMIC DNA]</scope>
</reference>